<evidence type="ECO:0000256" key="2">
    <source>
        <dbReference type="ARBA" id="ARBA00004922"/>
    </source>
</evidence>
<keyword evidence="7" id="KW-1133">Transmembrane helix</keyword>
<protein>
    <submittedName>
        <fullName evidence="12">Glycosyl transferases group 1-domain-containing protein</fullName>
    </submittedName>
</protein>
<feature type="compositionally biased region" description="Gly residues" evidence="9">
    <location>
        <begin position="225"/>
        <end position="234"/>
    </location>
</feature>
<feature type="signal peptide" evidence="10">
    <location>
        <begin position="1"/>
        <end position="20"/>
    </location>
</feature>
<gene>
    <name evidence="12" type="ORF">DUNSADRAFT_2211</name>
</gene>
<feature type="region of interest" description="Disordered" evidence="9">
    <location>
        <begin position="225"/>
        <end position="260"/>
    </location>
</feature>
<feature type="compositionally biased region" description="Polar residues" evidence="9">
    <location>
        <begin position="183"/>
        <end position="208"/>
    </location>
</feature>
<dbReference type="InterPro" id="IPR026051">
    <property type="entry name" value="ALG1-like"/>
</dbReference>
<evidence type="ECO:0000256" key="5">
    <source>
        <dbReference type="ARBA" id="ARBA00022692"/>
    </source>
</evidence>
<reference evidence="12" key="1">
    <citation type="submission" date="2017-08" db="EMBL/GenBank/DDBJ databases">
        <authorList>
            <person name="Polle J.E."/>
            <person name="Barry K."/>
            <person name="Cushman J."/>
            <person name="Schmutz J."/>
            <person name="Tran D."/>
            <person name="Hathwaick L.T."/>
            <person name="Yim W.C."/>
            <person name="Jenkins J."/>
            <person name="Mckie-Krisberg Z.M."/>
            <person name="Prochnik S."/>
            <person name="Lindquist E."/>
            <person name="Dockter R.B."/>
            <person name="Adam C."/>
            <person name="Molina H."/>
            <person name="Bunkerborg J."/>
            <person name="Jin E."/>
            <person name="Buchheim M."/>
            <person name="Magnuson J."/>
        </authorList>
    </citation>
    <scope>NUCLEOTIDE SEQUENCE</scope>
    <source>
        <strain evidence="12">CCAP 19/18</strain>
    </source>
</reference>
<feature type="domain" description="Glycosyltransferase subfamily 4-like N-terminal" evidence="11">
    <location>
        <begin position="9"/>
        <end position="106"/>
    </location>
</feature>
<keyword evidence="10" id="KW-0732">Signal</keyword>
<dbReference type="Pfam" id="PF13692">
    <property type="entry name" value="Glyco_trans_1_4"/>
    <property type="match status" value="1"/>
</dbReference>
<evidence type="ECO:0000256" key="10">
    <source>
        <dbReference type="SAM" id="SignalP"/>
    </source>
</evidence>
<evidence type="ECO:0000259" key="11">
    <source>
        <dbReference type="Pfam" id="PF13579"/>
    </source>
</evidence>
<keyword evidence="4 12" id="KW-0808">Transferase</keyword>
<keyword evidence="8" id="KW-0472">Membrane</keyword>
<dbReference type="EMBL" id="MU070736">
    <property type="protein sequence ID" value="KAF5826742.1"/>
    <property type="molecule type" value="Genomic_DNA"/>
</dbReference>
<proteinExistence type="predicted"/>
<dbReference type="Proteomes" id="UP000815325">
    <property type="component" value="Unassembled WGS sequence"/>
</dbReference>
<keyword evidence="5" id="KW-0812">Transmembrane</keyword>
<dbReference type="SUPFAM" id="SSF53756">
    <property type="entry name" value="UDP-Glycosyltransferase/glycogen phosphorylase"/>
    <property type="match status" value="2"/>
</dbReference>
<dbReference type="GO" id="GO:0016740">
    <property type="term" value="F:transferase activity"/>
    <property type="evidence" value="ECO:0007669"/>
    <property type="project" value="UniProtKB-KW"/>
</dbReference>
<dbReference type="Gene3D" id="3.40.50.2000">
    <property type="entry name" value="Glycogen Phosphorylase B"/>
    <property type="match status" value="1"/>
</dbReference>
<organism evidence="12 13">
    <name type="scientific">Dunaliella salina</name>
    <name type="common">Green alga</name>
    <name type="synonym">Protococcus salinus</name>
    <dbReference type="NCBI Taxonomy" id="3046"/>
    <lineage>
        <taxon>Eukaryota</taxon>
        <taxon>Viridiplantae</taxon>
        <taxon>Chlorophyta</taxon>
        <taxon>core chlorophytes</taxon>
        <taxon>Chlorophyceae</taxon>
        <taxon>CS clade</taxon>
        <taxon>Chlamydomonadales</taxon>
        <taxon>Dunaliellaceae</taxon>
        <taxon>Dunaliella</taxon>
    </lineage>
</organism>
<evidence type="ECO:0000313" key="13">
    <source>
        <dbReference type="Proteomes" id="UP000815325"/>
    </source>
</evidence>
<name>A0ABQ7FWJ7_DUNSA</name>
<dbReference type="PANTHER" id="PTHR13036">
    <property type="entry name" value="BETA1,4 MANNOSYLTRANSFERASE"/>
    <property type="match status" value="1"/>
</dbReference>
<keyword evidence="6" id="KW-0256">Endoplasmic reticulum</keyword>
<comment type="pathway">
    <text evidence="2">Protein modification; protein glycosylation.</text>
</comment>
<dbReference type="InterPro" id="IPR028098">
    <property type="entry name" value="Glyco_trans_4-like_N"/>
</dbReference>
<evidence type="ECO:0000256" key="3">
    <source>
        <dbReference type="ARBA" id="ARBA00022676"/>
    </source>
</evidence>
<dbReference type="Pfam" id="PF13579">
    <property type="entry name" value="Glyco_trans_4_4"/>
    <property type="match status" value="1"/>
</dbReference>
<evidence type="ECO:0000256" key="4">
    <source>
        <dbReference type="ARBA" id="ARBA00022679"/>
    </source>
</evidence>
<comment type="subcellular location">
    <subcellularLocation>
        <location evidence="1">Endoplasmic reticulum membrane</location>
        <topology evidence="1">Single-pass membrane protein</topology>
    </subcellularLocation>
</comment>
<evidence type="ECO:0000256" key="8">
    <source>
        <dbReference type="ARBA" id="ARBA00023136"/>
    </source>
</evidence>
<comment type="caution">
    <text evidence="12">The sequence shown here is derived from an EMBL/GenBank/DDBJ whole genome shotgun (WGS) entry which is preliminary data.</text>
</comment>
<evidence type="ECO:0000313" key="12">
    <source>
        <dbReference type="EMBL" id="KAF5826742.1"/>
    </source>
</evidence>
<evidence type="ECO:0000256" key="1">
    <source>
        <dbReference type="ARBA" id="ARBA00004389"/>
    </source>
</evidence>
<sequence length="474" mass="50853">MHQLLQLLWLLLVWLPRPDAILMQNPPAIPTMAVCWLAALRHKARWAIDWHNFGYTIMGLSMGPNHWLVRVARALEVSLGRKGHIHFCVTQAMQQELQDKWGIPAAVLYDRPPSFFKRTNVSEAHQLFSKLTPALEDPNFQDFLSTWHCVHQQECAQGETTIATTLAAPARTATTVQEGPSAGYSNTHASGESNVANDSQGTQQVDSVLPSSGCVGPIHVGVEAAGGGQEGLGGEHATSAAVQQGRKQLPQKRHPGSHEGVQEVAATAAAGAAATSHAISVQPSPSVCALSAQQQSSTARWRAGRPAIVVSSTSWTPDEDFGMLLEAACMYDQRASQPEHASSLPDVLFLITGKGPQKDMYLSRLRALPLRRVAFRSVWLEAPDYPKLLGSADLGVSLHSSSSGLDLPMKVVDMFGCSLPVCALAYSCISELVAEGETGLLFSSAQGLADNLVTLLHGFGSQVRGCCSCKLEGR</sequence>
<evidence type="ECO:0000256" key="9">
    <source>
        <dbReference type="SAM" id="MobiDB-lite"/>
    </source>
</evidence>
<keyword evidence="13" id="KW-1185">Reference proteome</keyword>
<accession>A0ABQ7FWJ7</accession>
<evidence type="ECO:0000256" key="6">
    <source>
        <dbReference type="ARBA" id="ARBA00022824"/>
    </source>
</evidence>
<keyword evidence="3" id="KW-0328">Glycosyltransferase</keyword>
<dbReference type="PANTHER" id="PTHR13036:SF0">
    <property type="entry name" value="CHITOBIOSYLDIPHOSPHODOLICHOL BETA-MANNOSYLTRANSFERASE"/>
    <property type="match status" value="1"/>
</dbReference>
<feature type="region of interest" description="Disordered" evidence="9">
    <location>
        <begin position="173"/>
        <end position="208"/>
    </location>
</feature>
<feature type="chain" id="PRO_5046268208" evidence="10">
    <location>
        <begin position="21"/>
        <end position="474"/>
    </location>
</feature>
<evidence type="ECO:0000256" key="7">
    <source>
        <dbReference type="ARBA" id="ARBA00022989"/>
    </source>
</evidence>